<feature type="region of interest" description="Disordered" evidence="8">
    <location>
        <begin position="96"/>
        <end position="125"/>
    </location>
</feature>
<evidence type="ECO:0000256" key="2">
    <source>
        <dbReference type="ARBA" id="ARBA00022473"/>
    </source>
</evidence>
<evidence type="ECO:0000256" key="4">
    <source>
        <dbReference type="ARBA" id="ARBA00022902"/>
    </source>
</evidence>
<evidence type="ECO:0000256" key="8">
    <source>
        <dbReference type="SAM" id="MobiDB-lite"/>
    </source>
</evidence>
<evidence type="ECO:0000256" key="3">
    <source>
        <dbReference type="ARBA" id="ARBA00022782"/>
    </source>
</evidence>
<proteinExistence type="predicted"/>
<dbReference type="InterPro" id="IPR036638">
    <property type="entry name" value="HLH_DNA-bd_sf"/>
</dbReference>
<dbReference type="GO" id="GO:0070888">
    <property type="term" value="F:E-box binding"/>
    <property type="evidence" value="ECO:0007669"/>
    <property type="project" value="TreeGrafter"/>
</dbReference>
<dbReference type="GO" id="GO:0000981">
    <property type="term" value="F:DNA-binding transcription factor activity, RNA polymerase II-specific"/>
    <property type="evidence" value="ECO:0007669"/>
    <property type="project" value="TreeGrafter"/>
</dbReference>
<dbReference type="EMBL" id="UFQS01001353">
    <property type="protein sequence ID" value="SSX10480.1"/>
    <property type="molecule type" value="Genomic_DNA"/>
</dbReference>
<reference evidence="10" key="1">
    <citation type="submission" date="2018-04" db="EMBL/GenBank/DDBJ databases">
        <authorList>
            <person name="Go L.Y."/>
            <person name="Mitchell J.A."/>
        </authorList>
    </citation>
    <scope>NUCLEOTIDE SEQUENCE</scope>
    <source>
        <tissue evidence="10">Whole organism</tissue>
    </source>
</reference>
<dbReference type="SMART" id="SM00353">
    <property type="entry name" value="HLH"/>
    <property type="match status" value="1"/>
</dbReference>
<protein>
    <submittedName>
        <fullName evidence="10">CSON002144 protein</fullName>
    </submittedName>
</protein>
<keyword evidence="6" id="KW-0804">Transcription</keyword>
<dbReference type="InterPro" id="IPR011598">
    <property type="entry name" value="bHLH_dom"/>
</dbReference>
<evidence type="ECO:0000256" key="6">
    <source>
        <dbReference type="ARBA" id="ARBA00023163"/>
    </source>
</evidence>
<keyword evidence="3" id="KW-0221">Differentiation</keyword>
<dbReference type="GO" id="GO:0046982">
    <property type="term" value="F:protein heterodimerization activity"/>
    <property type="evidence" value="ECO:0007669"/>
    <property type="project" value="UniProtKB-ARBA"/>
</dbReference>
<keyword evidence="4" id="KW-0524">Neurogenesis</keyword>
<feature type="compositionally biased region" description="Low complexity" evidence="8">
    <location>
        <begin position="144"/>
        <end position="156"/>
    </location>
</feature>
<dbReference type="VEuPathDB" id="VectorBase:CSON002144"/>
<name>A0A336L016_CULSO</name>
<feature type="compositionally biased region" description="Basic residues" evidence="8">
    <location>
        <begin position="165"/>
        <end position="177"/>
    </location>
</feature>
<evidence type="ECO:0000259" key="9">
    <source>
        <dbReference type="PROSITE" id="PS50888"/>
    </source>
</evidence>
<dbReference type="GO" id="GO:0005634">
    <property type="term" value="C:nucleus"/>
    <property type="evidence" value="ECO:0007669"/>
    <property type="project" value="UniProtKB-SubCell"/>
</dbReference>
<evidence type="ECO:0000256" key="7">
    <source>
        <dbReference type="ARBA" id="ARBA00023242"/>
    </source>
</evidence>
<accession>A0A336L016</accession>
<keyword evidence="5" id="KW-0805">Transcription regulation</keyword>
<dbReference type="PANTHER" id="PTHR19290">
    <property type="entry name" value="BASIC HELIX-LOOP-HELIX PROTEIN NEUROGENIN-RELATED"/>
    <property type="match status" value="1"/>
</dbReference>
<feature type="region of interest" description="Disordered" evidence="8">
    <location>
        <begin position="137"/>
        <end position="177"/>
    </location>
</feature>
<dbReference type="GO" id="GO:0045944">
    <property type="term" value="P:positive regulation of transcription by RNA polymerase II"/>
    <property type="evidence" value="ECO:0007669"/>
    <property type="project" value="TreeGrafter"/>
</dbReference>
<feature type="domain" description="BHLH" evidence="9">
    <location>
        <begin position="181"/>
        <end position="233"/>
    </location>
</feature>
<dbReference type="Gene3D" id="4.10.280.10">
    <property type="entry name" value="Helix-loop-helix DNA-binding domain"/>
    <property type="match status" value="1"/>
</dbReference>
<reference evidence="11" key="2">
    <citation type="submission" date="2018-07" db="EMBL/GenBank/DDBJ databases">
        <authorList>
            <person name="Quirk P.G."/>
            <person name="Krulwich T.A."/>
        </authorList>
    </citation>
    <scope>NUCLEOTIDE SEQUENCE</scope>
</reference>
<evidence type="ECO:0000256" key="1">
    <source>
        <dbReference type="ARBA" id="ARBA00004123"/>
    </source>
</evidence>
<feature type="compositionally biased region" description="Basic and acidic residues" evidence="8">
    <location>
        <begin position="112"/>
        <end position="124"/>
    </location>
</feature>
<dbReference type="GO" id="GO:0016360">
    <property type="term" value="P:sensory organ precursor cell fate determination"/>
    <property type="evidence" value="ECO:0007669"/>
    <property type="project" value="UniProtKB-ARBA"/>
</dbReference>
<dbReference type="GO" id="GO:0061564">
    <property type="term" value="P:axon development"/>
    <property type="evidence" value="ECO:0007669"/>
    <property type="project" value="TreeGrafter"/>
</dbReference>
<organism evidence="10">
    <name type="scientific">Culicoides sonorensis</name>
    <name type="common">Biting midge</name>
    <dbReference type="NCBI Taxonomy" id="179676"/>
    <lineage>
        <taxon>Eukaryota</taxon>
        <taxon>Metazoa</taxon>
        <taxon>Ecdysozoa</taxon>
        <taxon>Arthropoda</taxon>
        <taxon>Hexapoda</taxon>
        <taxon>Insecta</taxon>
        <taxon>Pterygota</taxon>
        <taxon>Neoptera</taxon>
        <taxon>Endopterygota</taxon>
        <taxon>Diptera</taxon>
        <taxon>Nematocera</taxon>
        <taxon>Chironomoidea</taxon>
        <taxon>Ceratopogonidae</taxon>
        <taxon>Ceratopogoninae</taxon>
        <taxon>Culicoides</taxon>
        <taxon>Monoculicoides</taxon>
    </lineage>
</organism>
<dbReference type="InterPro" id="IPR050359">
    <property type="entry name" value="bHLH_transcription_factors"/>
</dbReference>
<evidence type="ECO:0000256" key="5">
    <source>
        <dbReference type="ARBA" id="ARBA00023015"/>
    </source>
</evidence>
<dbReference type="FunFam" id="4.10.280.10:FF:000025">
    <property type="entry name" value="protein atonal homolog 7"/>
    <property type="match status" value="1"/>
</dbReference>
<comment type="subcellular location">
    <subcellularLocation>
        <location evidence="1">Nucleus</location>
    </subcellularLocation>
</comment>
<sequence length="238" mass="27189">MDMYRYMYLPSAPIMEKTSTESYEMQNNNHHHQNQYNNEPIQNYLTPYEMMHCGVSDGYQTASPDSLRSSSPEYISIGAPESYHVPTFPDSTMALNGSLISNTEKPKRKYTKKVENKKSIKTEQDSLQSMIKLESSGFDSHDCSSASEESNLNSSSTEPGNKTTNGKKRRGKMVPPVVKKKRRLAANARERRRMQNLNTAFDRLRQYLPSLGNDRQLSKHETLQMAQTYITALCELLN</sequence>
<keyword evidence="2" id="KW-0217">Developmental protein</keyword>
<dbReference type="AlphaFoldDB" id="A0A336L016"/>
<keyword evidence="7" id="KW-0539">Nucleus</keyword>
<evidence type="ECO:0000313" key="11">
    <source>
        <dbReference type="EMBL" id="SSX30166.1"/>
    </source>
</evidence>
<dbReference type="EMBL" id="UFQT01001353">
    <property type="protein sequence ID" value="SSX30166.1"/>
    <property type="molecule type" value="Genomic_DNA"/>
</dbReference>
<gene>
    <name evidence="10" type="primary">CSON002144</name>
</gene>
<dbReference type="PANTHER" id="PTHR19290:SF169">
    <property type="entry name" value="PROTEIN ATONAL"/>
    <property type="match status" value="1"/>
</dbReference>
<dbReference type="SUPFAM" id="SSF47459">
    <property type="entry name" value="HLH, helix-loop-helix DNA-binding domain"/>
    <property type="match status" value="1"/>
</dbReference>
<dbReference type="CDD" id="cd19715">
    <property type="entry name" value="bHLH_TS_amos_like"/>
    <property type="match status" value="1"/>
</dbReference>
<dbReference type="PROSITE" id="PS50888">
    <property type="entry name" value="BHLH"/>
    <property type="match status" value="1"/>
</dbReference>
<evidence type="ECO:0000313" key="10">
    <source>
        <dbReference type="EMBL" id="SSX10480.1"/>
    </source>
</evidence>
<dbReference type="Pfam" id="PF00010">
    <property type="entry name" value="HLH"/>
    <property type="match status" value="1"/>
</dbReference>